<proteinExistence type="inferred from homology"/>
<dbReference type="GO" id="GO:0008270">
    <property type="term" value="F:zinc ion binding"/>
    <property type="evidence" value="ECO:0007669"/>
    <property type="project" value="UniProtKB-KW"/>
</dbReference>
<evidence type="ECO:0000256" key="3">
    <source>
        <dbReference type="ARBA" id="ARBA00022723"/>
    </source>
</evidence>
<protein>
    <submittedName>
        <fullName evidence="8">Uncharacterized protein</fullName>
    </submittedName>
</protein>
<dbReference type="Pfam" id="PF02718">
    <property type="entry name" value="Herpes_UL31"/>
    <property type="match status" value="1"/>
</dbReference>
<sequence length="261" mass="29824">MSSRSVKSRKSTKSRRHHPYIKLTDKMFFSAISSKKELGTDFLREMDAPICTSKTILLPLDLNSISPGRCIYLSPFGHSSNMEFQCEKCTESKNKGSGDVSQNHDLYSVTLVFYKNVDKVVKHKAFYLSLLSHSMENLKKSFTQPELLYAYVVVKEAGHNVFPIFFEKDDCLSICLTFKCQTLHIGESCLRMLMDNLPNYKISIDYIKDVYAMTFTQCFPIQRNISIAEDTICESVSTLDCTDELREEIVKGINALQIKDI</sequence>
<evidence type="ECO:0000256" key="1">
    <source>
        <dbReference type="ARBA" id="ARBA00022553"/>
    </source>
</evidence>
<reference evidence="8 9" key="1">
    <citation type="journal article" date="2003" name="Virology">
        <title>The genome of herpesvirus saimiri C488 which is capable of transforming human T cells.</title>
        <authorList>
            <person name="Ensser A."/>
            <person name="Thurau M."/>
            <person name="Wittmann S."/>
            <person name="Fickenscher H."/>
        </authorList>
    </citation>
    <scope>NUCLEOTIDE SEQUENCE [LARGE SCALE GENOMIC DNA]</scope>
    <source>
        <strain evidence="8">C488</strain>
    </source>
</reference>
<evidence type="ECO:0000256" key="2">
    <source>
        <dbReference type="ARBA" id="ARBA00022562"/>
    </source>
</evidence>
<evidence type="ECO:0000256" key="5">
    <source>
        <dbReference type="ARBA" id="ARBA00022833"/>
    </source>
</evidence>
<evidence type="ECO:0000256" key="7">
    <source>
        <dbReference type="ARBA" id="ARBA00023136"/>
    </source>
</evidence>
<dbReference type="HAMAP" id="MF_04023">
    <property type="entry name" value="HSV_NEC1"/>
    <property type="match status" value="1"/>
</dbReference>
<keyword evidence="1" id="KW-0597">Phosphoprotein</keyword>
<organismHost>
    <name type="scientific">Saimiri sciureus</name>
    <name type="common">Common squirrel monkey</name>
    <dbReference type="NCBI Taxonomy" id="9521"/>
</organismHost>
<keyword evidence="7" id="KW-0472">Membrane</keyword>
<dbReference type="GO" id="GO:0046765">
    <property type="term" value="P:viral budding from nuclear membrane"/>
    <property type="evidence" value="ECO:0007669"/>
    <property type="project" value="InterPro"/>
</dbReference>
<keyword evidence="6" id="KW-1043">Host membrane</keyword>
<accession>Q80BL0</accession>
<keyword evidence="2" id="KW-1048">Host nucleus</keyword>
<name>Q80BL0_SHV2C</name>
<evidence type="ECO:0000256" key="4">
    <source>
        <dbReference type="ARBA" id="ARBA00022771"/>
    </source>
</evidence>
<evidence type="ECO:0000313" key="8">
    <source>
        <dbReference type="EMBL" id="CAC84367.1"/>
    </source>
</evidence>
<dbReference type="InterPro" id="IPR021152">
    <property type="entry name" value="Herpes_UL31"/>
</dbReference>
<dbReference type="Proteomes" id="UP000168086">
    <property type="component" value="Genome"/>
</dbReference>
<dbReference type="EMBL" id="AJ410493">
    <property type="protein sequence ID" value="CAC84367.1"/>
    <property type="molecule type" value="Genomic_DNA"/>
</dbReference>
<evidence type="ECO:0000313" key="9">
    <source>
        <dbReference type="Proteomes" id="UP000168086"/>
    </source>
</evidence>
<evidence type="ECO:0000256" key="6">
    <source>
        <dbReference type="ARBA" id="ARBA00022870"/>
    </source>
</evidence>
<keyword evidence="5" id="KW-0862">Zinc</keyword>
<keyword evidence="4" id="KW-0863">Zinc-finger</keyword>
<keyword evidence="3" id="KW-0479">Metal-binding</keyword>
<organism evidence="8 9">
    <name type="scientific">Saimiriine herpesvirus 2 (strain 488)</name>
    <name type="common">SaHV-2</name>
    <name type="synonym">Herpesvirus saimiri</name>
    <dbReference type="NCBI Taxonomy" id="10384"/>
    <lineage>
        <taxon>Viruses</taxon>
        <taxon>Duplodnaviria</taxon>
        <taxon>Heunggongvirae</taxon>
        <taxon>Peploviricota</taxon>
        <taxon>Herviviricetes</taxon>
        <taxon>Herpesvirales</taxon>
        <taxon>Orthoherpesviridae</taxon>
        <taxon>Gammaherpesvirinae</taxon>
        <taxon>Rhadinovirus</taxon>
        <taxon>Rhadinovirus saimiriinegamma2</taxon>
        <taxon>Saimiriine herpesvirus 2</taxon>
    </lineage>
</organism>